<dbReference type="SUPFAM" id="SSF53474">
    <property type="entry name" value="alpha/beta-Hydrolases"/>
    <property type="match status" value="2"/>
</dbReference>
<dbReference type="Proteomes" id="UP001059971">
    <property type="component" value="Chromosome 1"/>
</dbReference>
<dbReference type="EMBL" id="AP018817">
    <property type="protein sequence ID" value="BBF70893.1"/>
    <property type="molecule type" value="Genomic_DNA"/>
</dbReference>
<keyword evidence="2" id="KW-0378">Hydrolase</keyword>
<dbReference type="PANTHER" id="PTHR43037:SF1">
    <property type="entry name" value="BLL1128 PROTEIN"/>
    <property type="match status" value="1"/>
</dbReference>
<name>A0ABN5WGC5_9SPHN</name>
<dbReference type="InterPro" id="IPR010126">
    <property type="entry name" value="Esterase_phb"/>
</dbReference>
<dbReference type="NCBIfam" id="TIGR01840">
    <property type="entry name" value="esterase_phb"/>
    <property type="match status" value="1"/>
</dbReference>
<evidence type="ECO:0000256" key="2">
    <source>
        <dbReference type="ARBA" id="ARBA00022801"/>
    </source>
</evidence>
<keyword evidence="4" id="KW-1185">Reference proteome</keyword>
<gene>
    <name evidence="3" type="ORF">SBA_ch1_30930</name>
</gene>
<dbReference type="Gene3D" id="3.40.50.1820">
    <property type="entry name" value="alpha/beta hydrolase"/>
    <property type="match status" value="1"/>
</dbReference>
<evidence type="ECO:0000313" key="3">
    <source>
        <dbReference type="EMBL" id="BBF70893.1"/>
    </source>
</evidence>
<organism evidence="3 4">
    <name type="scientific">Sphingomonas bisphenolicum</name>
    <dbReference type="NCBI Taxonomy" id="296544"/>
    <lineage>
        <taxon>Bacteria</taxon>
        <taxon>Pseudomonadati</taxon>
        <taxon>Pseudomonadota</taxon>
        <taxon>Alphaproteobacteria</taxon>
        <taxon>Sphingomonadales</taxon>
        <taxon>Sphingomonadaceae</taxon>
        <taxon>Sphingomonas</taxon>
    </lineage>
</organism>
<sequence length="360" mass="38346">MAHLSKTIAQLAKLRSKNLPNMMPGRQDRLTDLTDFGSNPGALHARIYVPEHLARDPALVVVLHGCTQDAAGYDHGSGWSHVADDHGFALLFPEQTRANNPNLCFNWFSSADARRDGGEASSIRHMVAAMTARHDIDPSRVFVTGLSAGGAMASIMLAGYPEVFAGGAIIAGLPFGAAHSIPDAFARMRGAGYPADARLATLVRDASAHDGPWPIVSVWQGGADKTVDPSNAGRIVAQWRGIHGVADQPATREVVDGYARDCWTDPTGRRVIESYTISGMGHGTPLKTDGPDACGVSGPYMLDVGISSTRHIARSWGLLQAEQPMHRQEHRMEAAPEPARAKAGVGAIIEDALRSAGLMR</sequence>
<dbReference type="PANTHER" id="PTHR43037">
    <property type="entry name" value="UNNAMED PRODUCT-RELATED"/>
    <property type="match status" value="1"/>
</dbReference>
<dbReference type="InterPro" id="IPR050955">
    <property type="entry name" value="Plant_Biomass_Hydrol_Est"/>
</dbReference>
<evidence type="ECO:0000313" key="4">
    <source>
        <dbReference type="Proteomes" id="UP001059971"/>
    </source>
</evidence>
<protein>
    <submittedName>
        <fullName evidence="3">LpqC protein</fullName>
    </submittedName>
</protein>
<accession>A0ABN5WGC5</accession>
<dbReference type="InterPro" id="IPR029058">
    <property type="entry name" value="AB_hydrolase_fold"/>
</dbReference>
<evidence type="ECO:0000256" key="1">
    <source>
        <dbReference type="ARBA" id="ARBA00022729"/>
    </source>
</evidence>
<dbReference type="RefSeq" id="WP_261936758.1">
    <property type="nucleotide sequence ID" value="NZ_AP018817.1"/>
</dbReference>
<proteinExistence type="predicted"/>
<dbReference type="Pfam" id="PF10503">
    <property type="entry name" value="Esterase_PHB"/>
    <property type="match status" value="1"/>
</dbReference>
<reference evidence="3" key="1">
    <citation type="submission" date="2018-07" db="EMBL/GenBank/DDBJ databases">
        <title>Complete genome sequence of Sphingomonas bisphenolicum strain AO1, a bisphenol A degradative bacterium isolated from Japanese farm field.</title>
        <authorList>
            <person name="Murakami M."/>
            <person name="Koh M."/>
            <person name="Koba S."/>
            <person name="Matsumura Y."/>
        </authorList>
    </citation>
    <scope>NUCLEOTIDE SEQUENCE</scope>
    <source>
        <strain evidence="3">AO1</strain>
    </source>
</reference>
<keyword evidence="1" id="KW-0732">Signal</keyword>